<protein>
    <submittedName>
        <fullName evidence="3">Uncharacterized protein</fullName>
    </submittedName>
</protein>
<reference evidence="3 4" key="2">
    <citation type="journal article" date="2003" name="Res. Microbiol.">
        <title>Myoviridae bacteriophages of Pseudomonas aeruginosa: a long and complex evolutionary pathway.</title>
        <authorList>
            <person name="Krylov V.N."/>
            <person name="Pleteneva E.A."/>
            <person name="Bourkalsteva M.V."/>
            <person name="Shaburova O.V."/>
            <person name="Volckaert G."/>
            <person name="Sykilinda N.N."/>
            <person name="Kurochkina L.P."/>
            <person name="Mesyanzhinov V.V."/>
        </authorList>
    </citation>
    <scope>NUCLEOTIDE SEQUENCE [LARGE SCALE GENOMIC DNA]</scope>
</reference>
<keyword evidence="4" id="KW-1185">Reference proteome</keyword>
<feature type="region of interest" description="Disordered" evidence="1">
    <location>
        <begin position="1"/>
        <end position="21"/>
    </location>
</feature>
<evidence type="ECO:0000256" key="1">
    <source>
        <dbReference type="SAM" id="MobiDB-lite"/>
    </source>
</evidence>
<evidence type="ECO:0000313" key="4">
    <source>
        <dbReference type="Proteomes" id="UP000001239"/>
    </source>
</evidence>
<dbReference type="Proteomes" id="UP000001239">
    <property type="component" value="Segment"/>
</dbReference>
<feature type="compositionally biased region" description="Acidic residues" evidence="1">
    <location>
        <begin position="1"/>
        <end position="11"/>
    </location>
</feature>
<reference evidence="3 4" key="1">
    <citation type="journal article" date="2002" name="Genetika">
        <title>Phenogenetic characterization of a group of giant Phi KZ-like bacteriophages of Pseudomonas aeruginosa].</title>
        <authorList>
            <person name="Burkal'tseva M.V."/>
            <person name="Krylov V.N."/>
            <person name="Pleteneva E.A."/>
            <person name="Shaburova O.V."/>
            <person name="Krylov S.V."/>
            <person name="Volckaert G."/>
            <person name="Sykilinda N.N."/>
            <person name="Kurochkina L.P."/>
            <person name="Mesyanzhinov V.V."/>
        </authorList>
    </citation>
    <scope>NUCLEOTIDE SEQUENCE [LARGE SCALE GENOMIC DNA]</scope>
</reference>
<dbReference type="KEGG" id="vg:5176791"/>
<keyword evidence="2" id="KW-1133">Transmembrane helix</keyword>
<feature type="transmembrane region" description="Helical" evidence="2">
    <location>
        <begin position="34"/>
        <end position="60"/>
    </location>
</feature>
<dbReference type="RefSeq" id="YP_418142.1">
    <property type="nucleotide sequence ID" value="NC_007623.1"/>
</dbReference>
<proteinExistence type="predicted"/>
<keyword evidence="2" id="KW-0812">Transmembrane</keyword>
<organism evidence="3 4">
    <name type="scientific">Pseudomonas phage EL</name>
    <dbReference type="NCBI Taxonomy" id="273133"/>
    <lineage>
        <taxon>Viruses</taxon>
        <taxon>Duplodnaviria</taxon>
        <taxon>Heunggongvirae</taxon>
        <taxon>Uroviricota</taxon>
        <taxon>Caudoviricetes</taxon>
        <taxon>Chimalliviridae</taxon>
        <taxon>Elvirus</taxon>
        <taxon>Elvirus EL</taxon>
    </lineage>
</organism>
<feature type="transmembrane region" description="Helical" evidence="2">
    <location>
        <begin position="72"/>
        <end position="91"/>
    </location>
</feature>
<keyword evidence="2" id="KW-0472">Membrane</keyword>
<sequence length="123" mass="13494">MTETTQDDDPELPANSPPVEGGVEREIFGKWKVLLINLGGILSVLVVCLTALINSFTIYLSVTTNGKWPSEMSMFIMMVGPVICAWGWMNVNGTLKTIMSQSGFSNKMRTKVAEIIAPKPKTE</sequence>
<dbReference type="EMBL" id="AJ697969">
    <property type="protein sequence ID" value="CAG27203.1"/>
    <property type="molecule type" value="Genomic_DNA"/>
</dbReference>
<accession>Q2Z0X2</accession>
<evidence type="ECO:0000313" key="3">
    <source>
        <dbReference type="EMBL" id="CAG27203.1"/>
    </source>
</evidence>
<reference evidence="3 4" key="3">
    <citation type="journal article" date="2004" name="Bioinformatics">
        <title>PHIRE, a deterministic approach to reveal regulatory elements in bacteriophage genomes.</title>
        <authorList>
            <person name="Lavigne R."/>
            <person name="Sun W.D."/>
            <person name="Volckaert G."/>
        </authorList>
    </citation>
    <scope>NUCLEOTIDE SEQUENCE [LARGE SCALE GENOMIC DNA]</scope>
</reference>
<reference evidence="3 4" key="4">
    <citation type="journal article" date="2005" name="J. Mol. Biol.">
        <title>Genome comparison of Pseudomonas aeruginosa large phages.</title>
        <authorList>
            <person name="Hertveldt K."/>
            <person name="Lavigne R."/>
            <person name="Pleteneva E."/>
            <person name="Sernova N."/>
            <person name="Kurochkina L."/>
            <person name="Korchevskii R."/>
            <person name="Robben J."/>
            <person name="Mesyanzhinov V."/>
            <person name="Krylov V.N."/>
            <person name="Volckaert G."/>
        </authorList>
    </citation>
    <scope>NUCLEOTIDE SEQUENCE</scope>
</reference>
<name>Q2Z0X2_9CAUD</name>
<evidence type="ECO:0000256" key="2">
    <source>
        <dbReference type="SAM" id="Phobius"/>
    </source>
</evidence>
<dbReference type="OrthoDB" id="40265at10239"/>
<dbReference type="GeneID" id="5176791"/>